<dbReference type="AlphaFoldDB" id="A0A8B9MG66"/>
<keyword evidence="1" id="KW-0645">Protease</keyword>
<evidence type="ECO:0000259" key="7">
    <source>
        <dbReference type="PROSITE" id="PS50240"/>
    </source>
</evidence>
<evidence type="ECO:0000256" key="6">
    <source>
        <dbReference type="SAM" id="SignalP"/>
    </source>
</evidence>
<dbReference type="InterPro" id="IPR018114">
    <property type="entry name" value="TRYPSIN_HIS"/>
</dbReference>
<dbReference type="InterPro" id="IPR001254">
    <property type="entry name" value="Trypsin_dom"/>
</dbReference>
<protein>
    <recommendedName>
        <fullName evidence="7">Peptidase S1 domain-containing protein</fullName>
    </recommendedName>
</protein>
<evidence type="ECO:0000313" key="9">
    <source>
        <dbReference type="Proteomes" id="UP000694541"/>
    </source>
</evidence>
<keyword evidence="3" id="KW-0378">Hydrolase</keyword>
<proteinExistence type="predicted"/>
<evidence type="ECO:0000256" key="3">
    <source>
        <dbReference type="ARBA" id="ARBA00022801"/>
    </source>
</evidence>
<dbReference type="GO" id="GO:0004252">
    <property type="term" value="F:serine-type endopeptidase activity"/>
    <property type="evidence" value="ECO:0007669"/>
    <property type="project" value="InterPro"/>
</dbReference>
<feature type="domain" description="Peptidase S1" evidence="7">
    <location>
        <begin position="66"/>
        <end position="310"/>
    </location>
</feature>
<organism evidence="8 9">
    <name type="scientific">Accipiter nisus</name>
    <name type="common">Eurasian sparrowhawk</name>
    <dbReference type="NCBI Taxonomy" id="211598"/>
    <lineage>
        <taxon>Eukaryota</taxon>
        <taxon>Metazoa</taxon>
        <taxon>Chordata</taxon>
        <taxon>Craniata</taxon>
        <taxon>Vertebrata</taxon>
        <taxon>Euteleostomi</taxon>
        <taxon>Archelosauria</taxon>
        <taxon>Archosauria</taxon>
        <taxon>Dinosauria</taxon>
        <taxon>Saurischia</taxon>
        <taxon>Theropoda</taxon>
        <taxon>Coelurosauria</taxon>
        <taxon>Aves</taxon>
        <taxon>Neognathae</taxon>
        <taxon>Neoaves</taxon>
        <taxon>Telluraves</taxon>
        <taxon>Accipitrimorphae</taxon>
        <taxon>Accipitriformes</taxon>
        <taxon>Accipitridae</taxon>
        <taxon>Accipitrinae</taxon>
        <taxon>Accipiter</taxon>
    </lineage>
</organism>
<dbReference type="SMART" id="SM00020">
    <property type="entry name" value="Tryp_SPc"/>
    <property type="match status" value="2"/>
</dbReference>
<dbReference type="PANTHER" id="PTHR24253">
    <property type="entry name" value="TRANSMEMBRANE PROTEASE SERINE"/>
    <property type="match status" value="1"/>
</dbReference>
<dbReference type="SUPFAM" id="SSF50494">
    <property type="entry name" value="Trypsin-like serine proteases"/>
    <property type="match status" value="2"/>
</dbReference>
<dbReference type="InterPro" id="IPR009003">
    <property type="entry name" value="Peptidase_S1_PA"/>
</dbReference>
<evidence type="ECO:0000256" key="1">
    <source>
        <dbReference type="ARBA" id="ARBA00022670"/>
    </source>
</evidence>
<evidence type="ECO:0000256" key="2">
    <source>
        <dbReference type="ARBA" id="ARBA00022729"/>
    </source>
</evidence>
<dbReference type="InterPro" id="IPR043504">
    <property type="entry name" value="Peptidase_S1_PA_chymotrypsin"/>
</dbReference>
<feature type="domain" description="Peptidase S1" evidence="7">
    <location>
        <begin position="335"/>
        <end position="560"/>
    </location>
</feature>
<reference evidence="8" key="1">
    <citation type="submission" date="2025-08" db="UniProtKB">
        <authorList>
            <consortium name="Ensembl"/>
        </authorList>
    </citation>
    <scope>IDENTIFICATION</scope>
</reference>
<evidence type="ECO:0000313" key="8">
    <source>
        <dbReference type="Ensembl" id="ENSANIP00000008429.1"/>
    </source>
</evidence>
<dbReference type="PANTHER" id="PTHR24253:SF170">
    <property type="entry name" value="PEPTIDASE S1 DOMAIN-CONTAINING PROTEIN"/>
    <property type="match status" value="1"/>
</dbReference>
<dbReference type="Gene3D" id="2.40.10.10">
    <property type="entry name" value="Trypsin-like serine proteases"/>
    <property type="match status" value="2"/>
</dbReference>
<feature type="chain" id="PRO_5034664343" description="Peptidase S1 domain-containing protein" evidence="6">
    <location>
        <begin position="48"/>
        <end position="573"/>
    </location>
</feature>
<dbReference type="Proteomes" id="UP000694541">
    <property type="component" value="Unplaced"/>
</dbReference>
<evidence type="ECO:0000256" key="5">
    <source>
        <dbReference type="SAM" id="MobiDB-lite"/>
    </source>
</evidence>
<dbReference type="PROSITE" id="PS50240">
    <property type="entry name" value="TRYPSIN_DOM"/>
    <property type="match status" value="2"/>
</dbReference>
<dbReference type="Ensembl" id="ENSANIT00000008718.1">
    <property type="protein sequence ID" value="ENSANIP00000008429.1"/>
    <property type="gene ID" value="ENSANIG00000005690.1"/>
</dbReference>
<dbReference type="GO" id="GO:0006508">
    <property type="term" value="P:proteolysis"/>
    <property type="evidence" value="ECO:0007669"/>
    <property type="project" value="UniProtKB-KW"/>
</dbReference>
<keyword evidence="4" id="KW-1015">Disulfide bond</keyword>
<dbReference type="PRINTS" id="PR00722">
    <property type="entry name" value="CHYMOTRYPSIN"/>
</dbReference>
<dbReference type="Pfam" id="PF00089">
    <property type="entry name" value="Trypsin"/>
    <property type="match status" value="2"/>
</dbReference>
<evidence type="ECO:0000256" key="4">
    <source>
        <dbReference type="ARBA" id="ARBA00023157"/>
    </source>
</evidence>
<reference evidence="8" key="2">
    <citation type="submission" date="2025-09" db="UniProtKB">
        <authorList>
            <consortium name="Ensembl"/>
        </authorList>
    </citation>
    <scope>IDENTIFICATION</scope>
</reference>
<keyword evidence="2 6" id="KW-0732">Signal</keyword>
<sequence length="573" mass="60562">MNPQGPSGTPPHGSTMARHAWTHPDTPGHATAALLLLLLAHAEILTGDTPDGAEPECGRQRELGRVVGGTAARPGEWPWQVSLQLRGKHFCGGTLVTPQWVLSAAHCFQGPNGSWAEPREWRAVVGRLRLQETGGQERTVVEVVVHEGYRRVEGGHDLALARLESPVTLGARVGTICLPQANHSFAFGTPCWITGWGYVAENVSLPAGSPLQKVALDLLSRETCNCLYSNLRNRELARPARRGMVCAGGQEGGRGACQADSGGPLACGGPGGQWVQAGVLSFAVGCARPNGPVLATGLVAHVGWLKRHLPPTVFAPPAPPPPPGLEDGKCLGCGMQGGPQLDPPPGPSWPWAVSLRLRGEHRCGGALVAESWVLTAAHCFIGEQAAEAWEAVAAGDVKRKGARLHLHGAYVEPGGGRDLALLRLETPLPPGPKLRPLCLPYSEHQRPPGTRCWALLAPNGSSIPRELVNVEVTISESCGTRGDLEDDEGVLSPPDTFCITVPEGTTACQVSGNDRGGVPTSLQGSPCPFWGPHVPPDVPGSLFGVSQIPCWGYLRYLWGCLVSFSRGWRSLLG</sequence>
<dbReference type="FunFam" id="2.40.10.10:FF:000024">
    <property type="entry name" value="Serine protease 53"/>
    <property type="match status" value="1"/>
</dbReference>
<keyword evidence="9" id="KW-1185">Reference proteome</keyword>
<accession>A0A8B9MG66</accession>
<name>A0A8B9MG66_9AVES</name>
<dbReference type="CDD" id="cd00190">
    <property type="entry name" value="Tryp_SPc"/>
    <property type="match status" value="1"/>
</dbReference>
<feature type="region of interest" description="Disordered" evidence="5">
    <location>
        <begin position="1"/>
        <end position="25"/>
    </location>
</feature>
<dbReference type="PROSITE" id="PS00134">
    <property type="entry name" value="TRYPSIN_HIS"/>
    <property type="match status" value="2"/>
</dbReference>
<feature type="signal peptide" evidence="6">
    <location>
        <begin position="1"/>
        <end position="47"/>
    </location>
</feature>
<dbReference type="InterPro" id="IPR001314">
    <property type="entry name" value="Peptidase_S1A"/>
</dbReference>